<name>B8KWP1_9GAMM</name>
<proteinExistence type="inferred from homology"/>
<dbReference type="eggNOG" id="COG0697">
    <property type="taxonomic scope" value="Bacteria"/>
</dbReference>
<feature type="domain" description="EamA" evidence="7">
    <location>
        <begin position="12"/>
        <end position="147"/>
    </location>
</feature>
<sequence>MVTLGPKSQQRAIGYGVMAVLMWSTVATAFKLSLEYLSPAPLLLIATAASWLFLLFYVITTGRWSAIRQRPLNNSLRGLTLGLINPALYYLLLFSAYDRLPAQQAMAINYTWALTLGLIAIPVLGQSWQTKAVLAALLSYAGVLVIATDGDLLNLHLTEPVGTALALLSTLLWAGYWLIGARDTQEPVSALLLNFTGALPPMLLWVVSDPPASWPLPGIIGGLYIGLIEMGLSFVCWLTAMRLAQNTLQVSSLIFLSPPLSLLFIWALLDEPILAPTLIGLGFILAGLLIQQRR</sequence>
<evidence type="ECO:0000313" key="8">
    <source>
        <dbReference type="EMBL" id="EED35269.1"/>
    </source>
</evidence>
<feature type="transmembrane region" description="Helical" evidence="6">
    <location>
        <begin position="273"/>
        <end position="290"/>
    </location>
</feature>
<feature type="transmembrane region" description="Helical" evidence="6">
    <location>
        <begin position="160"/>
        <end position="179"/>
    </location>
</feature>
<evidence type="ECO:0000259" key="7">
    <source>
        <dbReference type="Pfam" id="PF00892"/>
    </source>
</evidence>
<keyword evidence="9" id="KW-1185">Reference proteome</keyword>
<feature type="transmembrane region" description="Helical" evidence="6">
    <location>
        <begin position="109"/>
        <end position="125"/>
    </location>
</feature>
<keyword evidence="4 6" id="KW-1133">Transmembrane helix</keyword>
<evidence type="ECO:0000256" key="4">
    <source>
        <dbReference type="ARBA" id="ARBA00022989"/>
    </source>
</evidence>
<keyword evidence="5 6" id="KW-0472">Membrane</keyword>
<dbReference type="InterPro" id="IPR050638">
    <property type="entry name" value="AA-Vitamin_Transporters"/>
</dbReference>
<dbReference type="AlphaFoldDB" id="B8KWP1"/>
<dbReference type="InterPro" id="IPR000620">
    <property type="entry name" value="EamA_dom"/>
</dbReference>
<evidence type="ECO:0000256" key="2">
    <source>
        <dbReference type="ARBA" id="ARBA00007362"/>
    </source>
</evidence>
<organism evidence="8 9">
    <name type="scientific">Luminiphilus syltensis NOR5-1B</name>
    <dbReference type="NCBI Taxonomy" id="565045"/>
    <lineage>
        <taxon>Bacteria</taxon>
        <taxon>Pseudomonadati</taxon>
        <taxon>Pseudomonadota</taxon>
        <taxon>Gammaproteobacteria</taxon>
        <taxon>Cellvibrionales</taxon>
        <taxon>Halieaceae</taxon>
        <taxon>Luminiphilus</taxon>
    </lineage>
</organism>
<feature type="transmembrane region" description="Helical" evidence="6">
    <location>
        <begin position="132"/>
        <end position="148"/>
    </location>
</feature>
<dbReference type="OrthoDB" id="5729944at2"/>
<feature type="transmembrane region" description="Helical" evidence="6">
    <location>
        <begin position="214"/>
        <end position="238"/>
    </location>
</feature>
<protein>
    <submittedName>
        <fullName evidence="8">Transporter, drug/metabolite exporter family</fullName>
    </submittedName>
</protein>
<dbReference type="HOGENOM" id="CLU_064680_1_0_6"/>
<feature type="transmembrane region" description="Helical" evidence="6">
    <location>
        <begin position="79"/>
        <end position="97"/>
    </location>
</feature>
<evidence type="ECO:0000256" key="1">
    <source>
        <dbReference type="ARBA" id="ARBA00004141"/>
    </source>
</evidence>
<dbReference type="STRING" id="565045.NOR51B_1214"/>
<dbReference type="GO" id="GO:0016020">
    <property type="term" value="C:membrane"/>
    <property type="evidence" value="ECO:0007669"/>
    <property type="project" value="UniProtKB-SubCell"/>
</dbReference>
<feature type="domain" description="EamA" evidence="7">
    <location>
        <begin position="162"/>
        <end position="290"/>
    </location>
</feature>
<dbReference type="Pfam" id="PF00892">
    <property type="entry name" value="EamA"/>
    <property type="match status" value="2"/>
</dbReference>
<evidence type="ECO:0000256" key="6">
    <source>
        <dbReference type="SAM" id="Phobius"/>
    </source>
</evidence>
<evidence type="ECO:0000313" key="9">
    <source>
        <dbReference type="Proteomes" id="UP000004699"/>
    </source>
</evidence>
<feature type="transmembrane region" description="Helical" evidence="6">
    <location>
        <begin position="250"/>
        <end position="267"/>
    </location>
</feature>
<comment type="subcellular location">
    <subcellularLocation>
        <location evidence="1">Membrane</location>
        <topology evidence="1">Multi-pass membrane protein</topology>
    </subcellularLocation>
</comment>
<accession>B8KWP1</accession>
<dbReference type="EMBL" id="DS999411">
    <property type="protein sequence ID" value="EED35269.1"/>
    <property type="molecule type" value="Genomic_DNA"/>
</dbReference>
<feature type="transmembrane region" description="Helical" evidence="6">
    <location>
        <begin position="191"/>
        <end position="208"/>
    </location>
</feature>
<evidence type="ECO:0000256" key="5">
    <source>
        <dbReference type="ARBA" id="ARBA00023136"/>
    </source>
</evidence>
<dbReference type="PANTHER" id="PTHR32322">
    <property type="entry name" value="INNER MEMBRANE TRANSPORTER"/>
    <property type="match status" value="1"/>
</dbReference>
<dbReference type="InterPro" id="IPR037185">
    <property type="entry name" value="EmrE-like"/>
</dbReference>
<dbReference type="RefSeq" id="WP_009020015.1">
    <property type="nucleotide sequence ID" value="NZ_DS999411.1"/>
</dbReference>
<dbReference type="SUPFAM" id="SSF103481">
    <property type="entry name" value="Multidrug resistance efflux transporter EmrE"/>
    <property type="match status" value="2"/>
</dbReference>
<feature type="transmembrane region" description="Helical" evidence="6">
    <location>
        <begin position="40"/>
        <end position="59"/>
    </location>
</feature>
<evidence type="ECO:0000256" key="3">
    <source>
        <dbReference type="ARBA" id="ARBA00022692"/>
    </source>
</evidence>
<comment type="similarity">
    <text evidence="2">Belongs to the EamA transporter family.</text>
</comment>
<dbReference type="PANTHER" id="PTHR32322:SF2">
    <property type="entry name" value="EAMA DOMAIN-CONTAINING PROTEIN"/>
    <property type="match status" value="1"/>
</dbReference>
<gene>
    <name evidence="8" type="ORF">NOR51B_1214</name>
</gene>
<reference evidence="9" key="1">
    <citation type="journal article" date="2013" name="BMC Microbiol.">
        <title>Taxonomy and evolution of bacteriochlorophyll a-containing members of the OM60/NOR5 clade of marine gammaproteobacteria: description of Luminiphilus syltensis gen. nov., sp. nov., reclassification of Haliea rubra as Pseudohaliea rubra gen. nov., comb. nov., and emendation of Chromatocurvus halotolerans.</title>
        <authorList>
            <person name="Spring S."/>
            <person name="Riedel T."/>
            <person name="Sproer C."/>
            <person name="Yan S."/>
            <person name="Harder J."/>
            <person name="Fuchs B.M."/>
        </authorList>
    </citation>
    <scope>NUCLEOTIDE SEQUENCE [LARGE SCALE GENOMIC DNA]</scope>
    <source>
        <strain evidence="9">NOR51-B</strain>
    </source>
</reference>
<keyword evidence="3 6" id="KW-0812">Transmembrane</keyword>
<dbReference type="Proteomes" id="UP000004699">
    <property type="component" value="Unassembled WGS sequence"/>
</dbReference>
<feature type="transmembrane region" description="Helical" evidence="6">
    <location>
        <begin position="12"/>
        <end position="34"/>
    </location>
</feature>